<dbReference type="EMBL" id="UFSM01000004">
    <property type="protein sequence ID" value="SUY29342.1"/>
    <property type="molecule type" value="Genomic_DNA"/>
</dbReference>
<evidence type="ECO:0000256" key="1">
    <source>
        <dbReference type="ARBA" id="ARBA00005417"/>
    </source>
</evidence>
<dbReference type="InterPro" id="IPR003593">
    <property type="entry name" value="AAA+_ATPase"/>
</dbReference>
<evidence type="ECO:0000313" key="7">
    <source>
        <dbReference type="Proteomes" id="UP000254701"/>
    </source>
</evidence>
<protein>
    <submittedName>
        <fullName evidence="6">Bicarbonate transport ATP-binding protein CmpD</fullName>
        <ecNumber evidence="6">3.6.3.-</ecNumber>
    </submittedName>
</protein>
<dbReference type="Proteomes" id="UP000254701">
    <property type="component" value="Unassembled WGS sequence"/>
</dbReference>
<evidence type="ECO:0000256" key="4">
    <source>
        <dbReference type="ARBA" id="ARBA00022840"/>
    </source>
</evidence>
<dbReference type="SMART" id="SM00382">
    <property type="entry name" value="AAA"/>
    <property type="match status" value="1"/>
</dbReference>
<keyword evidence="6" id="KW-0378">Hydrolase</keyword>
<reference evidence="6 7" key="1">
    <citation type="submission" date="2018-06" db="EMBL/GenBank/DDBJ databases">
        <authorList>
            <consortium name="Pathogen Informatics"/>
            <person name="Doyle S."/>
        </authorList>
    </citation>
    <scope>NUCLEOTIDE SEQUENCE [LARGE SCALE GENOMIC DNA]</scope>
    <source>
        <strain evidence="6 7">NCTC10684</strain>
    </source>
</reference>
<dbReference type="EC" id="3.6.3.-" evidence="6"/>
<sequence>MSATTQMGAAVDISRLSKIYKTREDDDVLALDKIDLKIEPGSFVAVVGPSGCGKSTLLSLLAGLTPASTGSIAIDGDGVSRPHPKTGVVFQSDLLLYWRTVLDNILLPIEIKKLDVAKYRARAEELLAQVGLEGFGNKYPSELSGGMRQRVAICRALIQEPGLLLMDEPFGALDALTREQMIMDLQSMWLRLRNTVLFITHGIDEAVFLADRVLVMSPRPGRVDLDLKIDLPRPRLWSKTHEDKEYHAYVRQIRAIFEAKGILVAH</sequence>
<dbReference type="RefSeq" id="WP_115734583.1">
    <property type="nucleotide sequence ID" value="NZ_BAAAVY010000037.1"/>
</dbReference>
<gene>
    <name evidence="6" type="primary">cmpD_9</name>
    <name evidence="6" type="ORF">NCTC10684_05575</name>
</gene>
<comment type="similarity">
    <text evidence="1">Belongs to the ABC transporter superfamily.</text>
</comment>
<dbReference type="Gene3D" id="3.40.50.300">
    <property type="entry name" value="P-loop containing nucleotide triphosphate hydrolases"/>
    <property type="match status" value="1"/>
</dbReference>
<proteinExistence type="inferred from homology"/>
<dbReference type="OrthoDB" id="9807242at2"/>
<dbReference type="AlphaFoldDB" id="A0A381IMN7"/>
<dbReference type="PROSITE" id="PS50893">
    <property type="entry name" value="ABC_TRANSPORTER_2"/>
    <property type="match status" value="1"/>
</dbReference>
<evidence type="ECO:0000256" key="3">
    <source>
        <dbReference type="ARBA" id="ARBA00022741"/>
    </source>
</evidence>
<keyword evidence="4 6" id="KW-0067">ATP-binding</keyword>
<dbReference type="Pfam" id="PF00005">
    <property type="entry name" value="ABC_tran"/>
    <property type="match status" value="1"/>
</dbReference>
<dbReference type="PANTHER" id="PTHR42788:SF13">
    <property type="entry name" value="ALIPHATIC SULFONATES IMPORT ATP-BINDING PROTEIN SSUB"/>
    <property type="match status" value="1"/>
</dbReference>
<evidence type="ECO:0000259" key="5">
    <source>
        <dbReference type="PROSITE" id="PS50893"/>
    </source>
</evidence>
<dbReference type="SUPFAM" id="SSF52540">
    <property type="entry name" value="P-loop containing nucleoside triphosphate hydrolases"/>
    <property type="match status" value="1"/>
</dbReference>
<evidence type="ECO:0000313" key="6">
    <source>
        <dbReference type="EMBL" id="SUY29342.1"/>
    </source>
</evidence>
<dbReference type="InterPro" id="IPR017871">
    <property type="entry name" value="ABC_transporter-like_CS"/>
</dbReference>
<organism evidence="6 7">
    <name type="scientific">Aminobacter aminovorans</name>
    <name type="common">Chelatobacter heintzii</name>
    <dbReference type="NCBI Taxonomy" id="83263"/>
    <lineage>
        <taxon>Bacteria</taxon>
        <taxon>Pseudomonadati</taxon>
        <taxon>Pseudomonadota</taxon>
        <taxon>Alphaproteobacteria</taxon>
        <taxon>Hyphomicrobiales</taxon>
        <taxon>Phyllobacteriaceae</taxon>
        <taxon>Aminobacter</taxon>
    </lineage>
</organism>
<accession>A0A381IMN7</accession>
<dbReference type="GO" id="GO:0005524">
    <property type="term" value="F:ATP binding"/>
    <property type="evidence" value="ECO:0007669"/>
    <property type="project" value="UniProtKB-KW"/>
</dbReference>
<dbReference type="InterPro" id="IPR027417">
    <property type="entry name" value="P-loop_NTPase"/>
</dbReference>
<dbReference type="CDD" id="cd03293">
    <property type="entry name" value="ABC_NrtD_SsuB_transporters"/>
    <property type="match status" value="1"/>
</dbReference>
<name>A0A381IMN7_AMIAI</name>
<feature type="domain" description="ABC transporter" evidence="5">
    <location>
        <begin position="14"/>
        <end position="243"/>
    </location>
</feature>
<dbReference type="GO" id="GO:0016887">
    <property type="term" value="F:ATP hydrolysis activity"/>
    <property type="evidence" value="ECO:0007669"/>
    <property type="project" value="InterPro"/>
</dbReference>
<dbReference type="PANTHER" id="PTHR42788">
    <property type="entry name" value="TAURINE IMPORT ATP-BINDING PROTEIN-RELATED"/>
    <property type="match status" value="1"/>
</dbReference>
<dbReference type="InterPro" id="IPR003439">
    <property type="entry name" value="ABC_transporter-like_ATP-bd"/>
</dbReference>
<dbReference type="PROSITE" id="PS00211">
    <property type="entry name" value="ABC_TRANSPORTER_1"/>
    <property type="match status" value="1"/>
</dbReference>
<dbReference type="InterPro" id="IPR050166">
    <property type="entry name" value="ABC_transporter_ATP-bind"/>
</dbReference>
<keyword evidence="2" id="KW-0813">Transport</keyword>
<evidence type="ECO:0000256" key="2">
    <source>
        <dbReference type="ARBA" id="ARBA00022448"/>
    </source>
</evidence>
<keyword evidence="3" id="KW-0547">Nucleotide-binding</keyword>